<dbReference type="InterPro" id="IPR036388">
    <property type="entry name" value="WH-like_DNA-bd_sf"/>
</dbReference>
<feature type="domain" description="HTH marR-type" evidence="1">
    <location>
        <begin position="11"/>
        <end position="141"/>
    </location>
</feature>
<keyword evidence="3" id="KW-1185">Reference proteome</keyword>
<dbReference type="PANTHER" id="PTHR39515:SF2">
    <property type="entry name" value="HTH-TYPE TRANSCRIPTIONAL REGULATOR RV0880"/>
    <property type="match status" value="1"/>
</dbReference>
<dbReference type="OrthoDB" id="7004755at2"/>
<dbReference type="SUPFAM" id="SSF46785">
    <property type="entry name" value="Winged helix' DNA-binding domain"/>
    <property type="match status" value="1"/>
</dbReference>
<reference evidence="2 3" key="1">
    <citation type="submission" date="2019-03" db="EMBL/GenBank/DDBJ databases">
        <title>Genomic Encyclopedia of Type Strains, Phase III (KMG-III): the genomes of soil and plant-associated and newly described type strains.</title>
        <authorList>
            <person name="Whitman W."/>
        </authorList>
    </citation>
    <scope>NUCLEOTIDE SEQUENCE [LARGE SCALE GENOMIC DNA]</scope>
    <source>
        <strain evidence="2 3">CECT 8976</strain>
    </source>
</reference>
<gene>
    <name evidence="2" type="ORF">DFP86_10744</name>
</gene>
<proteinExistence type="predicted"/>
<dbReference type="RefSeq" id="WP_133680612.1">
    <property type="nucleotide sequence ID" value="NZ_SNZP01000007.1"/>
</dbReference>
<evidence type="ECO:0000259" key="1">
    <source>
        <dbReference type="PROSITE" id="PS50995"/>
    </source>
</evidence>
<comment type="caution">
    <text evidence="2">The sequence shown here is derived from an EMBL/GenBank/DDBJ whole genome shotgun (WGS) entry which is preliminary data.</text>
</comment>
<dbReference type="SMART" id="SM00347">
    <property type="entry name" value="HTH_MARR"/>
    <property type="match status" value="1"/>
</dbReference>
<accession>A0A4R7B4V1</accession>
<dbReference type="Proteomes" id="UP000295611">
    <property type="component" value="Unassembled WGS sequence"/>
</dbReference>
<dbReference type="Gene3D" id="1.10.10.10">
    <property type="entry name" value="Winged helix-like DNA-binding domain superfamily/Winged helix DNA-binding domain"/>
    <property type="match status" value="1"/>
</dbReference>
<name>A0A4R7B4V1_9NEIS</name>
<dbReference type="PROSITE" id="PS50995">
    <property type="entry name" value="HTH_MARR_2"/>
    <property type="match status" value="1"/>
</dbReference>
<dbReference type="GO" id="GO:0003700">
    <property type="term" value="F:DNA-binding transcription factor activity"/>
    <property type="evidence" value="ECO:0007669"/>
    <property type="project" value="InterPro"/>
</dbReference>
<protein>
    <submittedName>
        <fullName evidence="2">MarR family transcriptional regulator</fullName>
    </submittedName>
</protein>
<dbReference type="Pfam" id="PF12802">
    <property type="entry name" value="MarR_2"/>
    <property type="match status" value="1"/>
</dbReference>
<organism evidence="2 3">
    <name type="scientific">Paludibacterium purpuratum</name>
    <dbReference type="NCBI Taxonomy" id="1144873"/>
    <lineage>
        <taxon>Bacteria</taxon>
        <taxon>Pseudomonadati</taxon>
        <taxon>Pseudomonadota</taxon>
        <taxon>Betaproteobacteria</taxon>
        <taxon>Neisseriales</taxon>
        <taxon>Chromobacteriaceae</taxon>
        <taxon>Paludibacterium</taxon>
    </lineage>
</organism>
<evidence type="ECO:0000313" key="2">
    <source>
        <dbReference type="EMBL" id="TDR79680.1"/>
    </source>
</evidence>
<dbReference type="InterPro" id="IPR036390">
    <property type="entry name" value="WH_DNA-bd_sf"/>
</dbReference>
<dbReference type="Gene3D" id="1.10.287.100">
    <property type="match status" value="1"/>
</dbReference>
<dbReference type="InterPro" id="IPR000835">
    <property type="entry name" value="HTH_MarR-typ"/>
</dbReference>
<evidence type="ECO:0000313" key="3">
    <source>
        <dbReference type="Proteomes" id="UP000295611"/>
    </source>
</evidence>
<dbReference type="InterPro" id="IPR052526">
    <property type="entry name" value="HTH-type_Bedaq_tolerance"/>
</dbReference>
<dbReference type="EMBL" id="SNZP01000007">
    <property type="protein sequence ID" value="TDR79680.1"/>
    <property type="molecule type" value="Genomic_DNA"/>
</dbReference>
<dbReference type="AlphaFoldDB" id="A0A4R7B4V1"/>
<sequence length="151" mass="16807">MNPTTDIADCASTLRKQMMLLVRRLRRESTPLELPLSQLLLLGRIDQLGDEATPTALAEYEGLRPQNLSALLRKLEQMGLTFKEENASDKRKSCVRLTEEGLGVLTANRNNRDNWLSQAITNTLNSEEIALLRQAGALLERLAIVAEPPGK</sequence>
<dbReference type="PANTHER" id="PTHR39515">
    <property type="entry name" value="CONSERVED PROTEIN"/>
    <property type="match status" value="1"/>
</dbReference>